<feature type="transmembrane region" description="Helical" evidence="1">
    <location>
        <begin position="321"/>
        <end position="341"/>
    </location>
</feature>
<feature type="transmembrane region" description="Helical" evidence="1">
    <location>
        <begin position="6"/>
        <end position="27"/>
    </location>
</feature>
<dbReference type="AlphaFoldDB" id="A0A212S3D7"/>
<organism evidence="3 4">
    <name type="scientific">Rhodoblastus acidophilus</name>
    <name type="common">Rhodopseudomonas acidophila</name>
    <dbReference type="NCBI Taxonomy" id="1074"/>
    <lineage>
        <taxon>Bacteria</taxon>
        <taxon>Pseudomonadati</taxon>
        <taxon>Pseudomonadota</taxon>
        <taxon>Alphaproteobacteria</taxon>
        <taxon>Hyphomicrobiales</taxon>
        <taxon>Rhodoblastaceae</taxon>
        <taxon>Rhodoblastus</taxon>
    </lineage>
</organism>
<keyword evidence="1" id="KW-0472">Membrane</keyword>
<feature type="transmembrane region" description="Helical" evidence="1">
    <location>
        <begin position="120"/>
        <end position="140"/>
    </location>
</feature>
<keyword evidence="3" id="KW-0012">Acyltransferase</keyword>
<evidence type="ECO:0000256" key="1">
    <source>
        <dbReference type="SAM" id="Phobius"/>
    </source>
</evidence>
<keyword evidence="1" id="KW-1133">Transmembrane helix</keyword>
<dbReference type="Proteomes" id="UP000198418">
    <property type="component" value="Unassembled WGS sequence"/>
</dbReference>
<feature type="transmembrane region" description="Helical" evidence="1">
    <location>
        <begin position="290"/>
        <end position="309"/>
    </location>
</feature>
<dbReference type="OrthoDB" id="9796461at2"/>
<dbReference type="PANTHER" id="PTHR23028">
    <property type="entry name" value="ACETYLTRANSFERASE"/>
    <property type="match status" value="1"/>
</dbReference>
<keyword evidence="4" id="KW-1185">Reference proteome</keyword>
<accession>A0A212S3D7</accession>
<dbReference type="GO" id="GO:0016747">
    <property type="term" value="F:acyltransferase activity, transferring groups other than amino-acyl groups"/>
    <property type="evidence" value="ECO:0007669"/>
    <property type="project" value="InterPro"/>
</dbReference>
<dbReference type="EMBL" id="FYDG01000011">
    <property type="protein sequence ID" value="SNB79616.1"/>
    <property type="molecule type" value="Genomic_DNA"/>
</dbReference>
<keyword evidence="3" id="KW-0378">Hydrolase</keyword>
<evidence type="ECO:0000313" key="4">
    <source>
        <dbReference type="Proteomes" id="UP000198418"/>
    </source>
</evidence>
<protein>
    <submittedName>
        <fullName evidence="3">Peptidoglycan/LPS O-acetylase OafA/YrhL, contains acyltransferase and SGNH-hydrolase domains</fullName>
    </submittedName>
</protein>
<proteinExistence type="predicted"/>
<dbReference type="GO" id="GO:0016020">
    <property type="term" value="C:membrane"/>
    <property type="evidence" value="ECO:0007669"/>
    <property type="project" value="TreeGrafter"/>
</dbReference>
<dbReference type="InterPro" id="IPR002656">
    <property type="entry name" value="Acyl_transf_3_dom"/>
</dbReference>
<feature type="transmembrane region" description="Helical" evidence="1">
    <location>
        <begin position="79"/>
        <end position="100"/>
    </location>
</feature>
<dbReference type="PANTHER" id="PTHR23028:SF131">
    <property type="entry name" value="BLR2367 PROTEIN"/>
    <property type="match status" value="1"/>
</dbReference>
<dbReference type="InterPro" id="IPR050879">
    <property type="entry name" value="Acyltransferase_3"/>
</dbReference>
<feature type="transmembrane region" description="Helical" evidence="1">
    <location>
        <begin position="187"/>
        <end position="204"/>
    </location>
</feature>
<name>A0A212S3D7_RHOAC</name>
<dbReference type="GO" id="GO:0000271">
    <property type="term" value="P:polysaccharide biosynthetic process"/>
    <property type="evidence" value="ECO:0007669"/>
    <property type="project" value="TreeGrafter"/>
</dbReference>
<feature type="transmembrane region" description="Helical" evidence="1">
    <location>
        <begin position="48"/>
        <end position="67"/>
    </location>
</feature>
<evidence type="ECO:0000313" key="3">
    <source>
        <dbReference type="EMBL" id="SNB79616.1"/>
    </source>
</evidence>
<feature type="transmembrane region" description="Helical" evidence="1">
    <location>
        <begin position="353"/>
        <end position="372"/>
    </location>
</feature>
<feature type="domain" description="Acyltransferase 3" evidence="2">
    <location>
        <begin position="42"/>
        <end position="368"/>
    </location>
</feature>
<dbReference type="GO" id="GO:0016787">
    <property type="term" value="F:hydrolase activity"/>
    <property type="evidence" value="ECO:0007669"/>
    <property type="project" value="UniProtKB-KW"/>
</dbReference>
<reference evidence="4" key="1">
    <citation type="submission" date="2017-06" db="EMBL/GenBank/DDBJ databases">
        <authorList>
            <person name="Varghese N."/>
            <person name="Submissions S."/>
        </authorList>
    </citation>
    <scope>NUCLEOTIDE SEQUENCE [LARGE SCALE GENOMIC DNA]</scope>
    <source>
        <strain evidence="4">DSM 137</strain>
    </source>
</reference>
<feature type="transmembrane region" description="Helical" evidence="1">
    <location>
        <begin position="211"/>
        <end position="229"/>
    </location>
</feature>
<gene>
    <name evidence="3" type="ORF">SAMN06265338_11176</name>
</gene>
<keyword evidence="3" id="KW-0808">Transferase</keyword>
<dbReference type="RefSeq" id="WP_088521841.1">
    <property type="nucleotide sequence ID" value="NZ_FYDG01000011.1"/>
</dbReference>
<sequence>MHDPVLAILAAVFAAFVLATLVAGGLVRAGFPLPPAERRIGCVDGLRGYLALCVMAHHFIIWLRIAKLHGGWEAPDVKLFNQFGAGGVGLFFMTTGLVFYPRIRAGFRACDWRAVYLSRLFRLTPAVMLAVALVMALIMARTGLHPSPRDILPALSWIAAWAEPPLLGYPDSGRLNAYVLWSLHQEWIFYLAILPACAAAADLLRRFGQPLWLIPLALLGVALLARALAPSATPPVYMPSFAMGMLAYECRAHPRLSSWLRGPRATLAAALSLLAGMTLFAQPYGAALPLFGFFFACVACGNDFGGVLRTRGALALGECSYSIYLLHGLALALLYVDLGAAVGPLSAAQMTLLLPPAALVVTLVAAASFLLVERPAIRLGAILARRKPRGSGAIPQATT</sequence>
<dbReference type="Pfam" id="PF01757">
    <property type="entry name" value="Acyl_transf_3"/>
    <property type="match status" value="1"/>
</dbReference>
<keyword evidence="1" id="KW-0812">Transmembrane</keyword>
<evidence type="ECO:0000259" key="2">
    <source>
        <dbReference type="Pfam" id="PF01757"/>
    </source>
</evidence>